<accession>A0A975BQS1</accession>
<dbReference type="KEGG" id="dmm:dnm_060150"/>
<dbReference type="PANTHER" id="PTHR40275:SF1">
    <property type="entry name" value="SSL7038 PROTEIN"/>
    <property type="match status" value="1"/>
</dbReference>
<evidence type="ECO:0000313" key="2">
    <source>
        <dbReference type="Proteomes" id="UP000663722"/>
    </source>
</evidence>
<gene>
    <name evidence="1" type="ORF">dnm_060150</name>
</gene>
<evidence type="ECO:0000313" key="1">
    <source>
        <dbReference type="EMBL" id="QTA89956.1"/>
    </source>
</evidence>
<dbReference type="EMBL" id="CP061800">
    <property type="protein sequence ID" value="QTA89956.1"/>
    <property type="molecule type" value="Genomic_DNA"/>
</dbReference>
<proteinExistence type="predicted"/>
<dbReference type="PANTHER" id="PTHR40275">
    <property type="entry name" value="SSL7038 PROTEIN"/>
    <property type="match status" value="1"/>
</dbReference>
<dbReference type="GO" id="GO:0003677">
    <property type="term" value="F:DNA binding"/>
    <property type="evidence" value="ECO:0007669"/>
    <property type="project" value="InterPro"/>
</dbReference>
<dbReference type="Pfam" id="PF21716">
    <property type="entry name" value="dnstrm_HI1420"/>
    <property type="match status" value="1"/>
</dbReference>
<keyword evidence="2" id="KW-1185">Reference proteome</keyword>
<dbReference type="SUPFAM" id="SSF47413">
    <property type="entry name" value="lambda repressor-like DNA-binding domains"/>
    <property type="match status" value="1"/>
</dbReference>
<dbReference type="InterPro" id="IPR014057">
    <property type="entry name" value="HI1420"/>
</dbReference>
<protein>
    <submittedName>
        <fullName evidence="1">Addiction module antidote protein domain-containing protein</fullName>
    </submittedName>
</protein>
<name>A0A975BQS1_9BACT</name>
<reference evidence="1" key="1">
    <citation type="journal article" date="2021" name="Microb. Physiol.">
        <title>Proteogenomic Insights into the Physiology of Marine, Sulfate-Reducing, Filamentous Desulfonema limicola and Desulfonema magnum.</title>
        <authorList>
            <person name="Schnaars V."/>
            <person name="Wohlbrand L."/>
            <person name="Scheve S."/>
            <person name="Hinrichs C."/>
            <person name="Reinhardt R."/>
            <person name="Rabus R."/>
        </authorList>
    </citation>
    <scope>NUCLEOTIDE SEQUENCE</scope>
    <source>
        <strain evidence="1">4be13</strain>
    </source>
</reference>
<dbReference type="Proteomes" id="UP000663722">
    <property type="component" value="Chromosome"/>
</dbReference>
<dbReference type="AlphaFoldDB" id="A0A975BQS1"/>
<organism evidence="1 2">
    <name type="scientific">Desulfonema magnum</name>
    <dbReference type="NCBI Taxonomy" id="45655"/>
    <lineage>
        <taxon>Bacteria</taxon>
        <taxon>Pseudomonadati</taxon>
        <taxon>Thermodesulfobacteriota</taxon>
        <taxon>Desulfobacteria</taxon>
        <taxon>Desulfobacterales</taxon>
        <taxon>Desulfococcaceae</taxon>
        <taxon>Desulfonema</taxon>
    </lineage>
</organism>
<dbReference type="InterPro" id="IPR010982">
    <property type="entry name" value="Lambda_DNA-bd_dom_sf"/>
</dbReference>
<sequence length="97" mass="10319">MGKIQTKPWNAADHLRTADDMAAYLEAALEEGDSALITAVLGDIARARGIAQVARESGIESDNLFKILSPEGSPEFATVLRIIKASGIRLHATARCA</sequence>
<dbReference type="RefSeq" id="WP_207678363.1">
    <property type="nucleotide sequence ID" value="NZ_CP061800.1"/>
</dbReference>
<dbReference type="NCBIfam" id="TIGR02684">
    <property type="entry name" value="dnstrm_HI1420"/>
    <property type="match status" value="1"/>
</dbReference>